<feature type="transmembrane region" description="Helical" evidence="9">
    <location>
        <begin position="12"/>
        <end position="33"/>
    </location>
</feature>
<evidence type="ECO:0000256" key="6">
    <source>
        <dbReference type="ARBA" id="ARBA00022989"/>
    </source>
</evidence>
<feature type="domain" description="Tripartite ATP-independent periplasmic transporters DctQ component" evidence="10">
    <location>
        <begin position="28"/>
        <end position="157"/>
    </location>
</feature>
<evidence type="ECO:0000256" key="2">
    <source>
        <dbReference type="ARBA" id="ARBA00022448"/>
    </source>
</evidence>
<proteinExistence type="inferred from homology"/>
<evidence type="ECO:0000313" key="11">
    <source>
        <dbReference type="EMBL" id="BCK84905.1"/>
    </source>
</evidence>
<evidence type="ECO:0000256" key="3">
    <source>
        <dbReference type="ARBA" id="ARBA00022475"/>
    </source>
</evidence>
<dbReference type="KEGG" id="pfaa:MM59RIKEN_22240"/>
<dbReference type="Pfam" id="PF04290">
    <property type="entry name" value="DctQ"/>
    <property type="match status" value="1"/>
</dbReference>
<evidence type="ECO:0000256" key="7">
    <source>
        <dbReference type="ARBA" id="ARBA00023136"/>
    </source>
</evidence>
<keyword evidence="7 9" id="KW-0472">Membrane</keyword>
<accession>A0A810QE82</accession>
<evidence type="ECO:0000256" key="5">
    <source>
        <dbReference type="ARBA" id="ARBA00022692"/>
    </source>
</evidence>
<evidence type="ECO:0000256" key="9">
    <source>
        <dbReference type="SAM" id="Phobius"/>
    </source>
</evidence>
<sequence length="170" mass="19044">MLQKYNAAMDWICQIIKYFLAILIAATIIVSFVEVVRRYLFGQVFSWSDEFQRFAMVYIGMVGGAVSYRYGELVGFDSLLNRFTPKVQFLLGIVTDLFSLVLLVICLVLSIQTITARSTQIAISSGLKIPMTVPYAAFVIGFSLMILFCVCSLANRIAKYKAVAFKKEGT</sequence>
<dbReference type="GO" id="GO:0005886">
    <property type="term" value="C:plasma membrane"/>
    <property type="evidence" value="ECO:0007669"/>
    <property type="project" value="UniProtKB-SubCell"/>
</dbReference>
<keyword evidence="3" id="KW-1003">Cell membrane</keyword>
<dbReference type="Proteomes" id="UP000679848">
    <property type="component" value="Chromosome"/>
</dbReference>
<keyword evidence="5 9" id="KW-0812">Transmembrane</keyword>
<dbReference type="EMBL" id="AP023420">
    <property type="protein sequence ID" value="BCK84905.1"/>
    <property type="molecule type" value="Genomic_DNA"/>
</dbReference>
<feature type="transmembrane region" description="Helical" evidence="9">
    <location>
        <begin position="53"/>
        <end position="70"/>
    </location>
</feature>
<protein>
    <recommendedName>
        <fullName evidence="10">Tripartite ATP-independent periplasmic transporters DctQ component domain-containing protein</fullName>
    </recommendedName>
</protein>
<evidence type="ECO:0000259" key="10">
    <source>
        <dbReference type="Pfam" id="PF04290"/>
    </source>
</evidence>
<comment type="subcellular location">
    <subcellularLocation>
        <location evidence="1">Cell inner membrane</location>
        <topology evidence="1">Multi-pass membrane protein</topology>
    </subcellularLocation>
</comment>
<keyword evidence="6 9" id="KW-1133">Transmembrane helix</keyword>
<organism evidence="11 12">
    <name type="scientific">Pusillibacter faecalis</name>
    <dbReference type="NCBI Taxonomy" id="2714358"/>
    <lineage>
        <taxon>Bacteria</taxon>
        <taxon>Bacillati</taxon>
        <taxon>Bacillota</taxon>
        <taxon>Clostridia</taxon>
        <taxon>Eubacteriales</taxon>
        <taxon>Oscillospiraceae</taxon>
        <taxon>Pusillibacter</taxon>
    </lineage>
</organism>
<feature type="transmembrane region" description="Helical" evidence="9">
    <location>
        <begin position="135"/>
        <end position="158"/>
    </location>
</feature>
<evidence type="ECO:0000313" key="12">
    <source>
        <dbReference type="Proteomes" id="UP000679848"/>
    </source>
</evidence>
<evidence type="ECO:0000256" key="1">
    <source>
        <dbReference type="ARBA" id="ARBA00004429"/>
    </source>
</evidence>
<dbReference type="AlphaFoldDB" id="A0A810QE82"/>
<keyword evidence="12" id="KW-1185">Reference proteome</keyword>
<keyword evidence="2" id="KW-0813">Transport</keyword>
<evidence type="ECO:0000256" key="4">
    <source>
        <dbReference type="ARBA" id="ARBA00022519"/>
    </source>
</evidence>
<dbReference type="RefSeq" id="WP_213543340.1">
    <property type="nucleotide sequence ID" value="NZ_AP023420.1"/>
</dbReference>
<reference evidence="11" key="1">
    <citation type="submission" date="2020-09" db="EMBL/GenBank/DDBJ databases">
        <title>New species isolated from human feces.</title>
        <authorList>
            <person name="Kitahara M."/>
            <person name="Shigeno Y."/>
            <person name="Shime M."/>
            <person name="Matsumoto Y."/>
            <person name="Nakamura S."/>
            <person name="Motooka D."/>
            <person name="Fukuoka S."/>
            <person name="Nishikawa H."/>
            <person name="Benno Y."/>
        </authorList>
    </citation>
    <scope>NUCLEOTIDE SEQUENCE</scope>
    <source>
        <strain evidence="11">MM59</strain>
    </source>
</reference>
<comment type="similarity">
    <text evidence="8">Belongs to the TRAP transporter small permease family.</text>
</comment>
<dbReference type="PANTHER" id="PTHR35011">
    <property type="entry name" value="2,3-DIKETO-L-GULONATE TRAP TRANSPORTER SMALL PERMEASE PROTEIN YIAM"/>
    <property type="match status" value="1"/>
</dbReference>
<name>A0A810QE82_9FIRM</name>
<keyword evidence="4" id="KW-0997">Cell inner membrane</keyword>
<feature type="transmembrane region" description="Helical" evidence="9">
    <location>
        <begin position="90"/>
        <end position="115"/>
    </location>
</feature>
<gene>
    <name evidence="11" type="ORF">MM59RIKEN_22240</name>
</gene>
<evidence type="ECO:0000256" key="8">
    <source>
        <dbReference type="ARBA" id="ARBA00038436"/>
    </source>
</evidence>
<dbReference type="InterPro" id="IPR055348">
    <property type="entry name" value="DctQ"/>
</dbReference>
<dbReference type="InterPro" id="IPR007387">
    <property type="entry name" value="TRAP_DctQ"/>
</dbReference>